<organism evidence="2 3">
    <name type="scientific">Dickeya lacustris</name>
    <dbReference type="NCBI Taxonomy" id="2259638"/>
    <lineage>
        <taxon>Bacteria</taxon>
        <taxon>Pseudomonadati</taxon>
        <taxon>Pseudomonadota</taxon>
        <taxon>Gammaproteobacteria</taxon>
        <taxon>Enterobacterales</taxon>
        <taxon>Pectobacteriaceae</taxon>
        <taxon>Dickeya</taxon>
    </lineage>
</organism>
<keyword evidence="1" id="KW-1133">Transmembrane helix</keyword>
<dbReference type="RefSeq" id="WP_125259950.1">
    <property type="nucleotide sequence ID" value="NZ_CP114280.1"/>
</dbReference>
<sequence length="326" mass="36749">MEILALYFNVLFTIIALIFVLGVTVSSVIIGCVVFSWLLIYYSSKSINKMSSEIQNSKVNTFHAIDKIWDNGFFGLKKNYSEALEHASDKHSVFFSVLQKYKKTEQVLACIPVLITIPPLVYISWQSTLVRPEILGAIVAVLPRTLQLFQSINAASMHTTQLMLIKNKVRNLQRFPSSLVEVDYENNINDDAIIIRNLNQDGVSLSVREFVDYISHDCTLPGRYRVEGPNGSGKSSILKLIKKMTDDSVLLGPENSIGIDDIKGSTGQKHRENMNRLLSDNDIFIFLLDEWDANLDANNTMAFDKVLSDISHNKIVIEVRHKHVTG</sequence>
<evidence type="ECO:0000256" key="1">
    <source>
        <dbReference type="SAM" id="Phobius"/>
    </source>
</evidence>
<proteinExistence type="predicted"/>
<feature type="transmembrane region" description="Helical" evidence="1">
    <location>
        <begin position="107"/>
        <end position="125"/>
    </location>
</feature>
<dbReference type="EMBL" id="CP114280">
    <property type="protein sequence ID" value="WFN55672.1"/>
    <property type="molecule type" value="Genomic_DNA"/>
</dbReference>
<keyword evidence="3" id="KW-1185">Reference proteome</keyword>
<dbReference type="Proteomes" id="UP001219630">
    <property type="component" value="Chromosome"/>
</dbReference>
<dbReference type="CDD" id="cd00267">
    <property type="entry name" value="ABC_ATPase"/>
    <property type="match status" value="1"/>
</dbReference>
<protein>
    <submittedName>
        <fullName evidence="2">ABC transporter ATP-binding protein</fullName>
    </submittedName>
</protein>
<feature type="transmembrane region" description="Helical" evidence="1">
    <location>
        <begin position="12"/>
        <end position="42"/>
    </location>
</feature>
<reference evidence="2 3" key="1">
    <citation type="submission" date="2022-12" db="EMBL/GenBank/DDBJ databases">
        <title>Complete genome sequencing of Dickeya lacustris type strain LMG30899.</title>
        <authorList>
            <person name="Dobhal S."/>
            <person name="Arizala D."/>
            <person name="Arif M."/>
        </authorList>
    </citation>
    <scope>NUCLEOTIDE SEQUENCE [LARGE SCALE GENOMIC DNA]</scope>
    <source>
        <strain evidence="2 3">LMG30899</strain>
    </source>
</reference>
<keyword evidence="1" id="KW-0472">Membrane</keyword>
<accession>A0ABY8G6U9</accession>
<dbReference type="InterPro" id="IPR027417">
    <property type="entry name" value="P-loop_NTPase"/>
</dbReference>
<dbReference type="GO" id="GO:0005524">
    <property type="term" value="F:ATP binding"/>
    <property type="evidence" value="ECO:0007669"/>
    <property type="project" value="UniProtKB-KW"/>
</dbReference>
<evidence type="ECO:0000313" key="2">
    <source>
        <dbReference type="EMBL" id="WFN55672.1"/>
    </source>
</evidence>
<name>A0ABY8G6U9_9GAMM</name>
<dbReference type="SUPFAM" id="SSF52540">
    <property type="entry name" value="P-loop containing nucleoside triphosphate hydrolases"/>
    <property type="match status" value="1"/>
</dbReference>
<dbReference type="Gene3D" id="3.40.50.300">
    <property type="entry name" value="P-loop containing nucleotide triphosphate hydrolases"/>
    <property type="match status" value="1"/>
</dbReference>
<evidence type="ECO:0000313" key="3">
    <source>
        <dbReference type="Proteomes" id="UP001219630"/>
    </source>
</evidence>
<keyword evidence="2" id="KW-0547">Nucleotide-binding</keyword>
<keyword evidence="1" id="KW-0812">Transmembrane</keyword>
<keyword evidence="2" id="KW-0067">ATP-binding</keyword>
<gene>
    <name evidence="2" type="ORF">O1Q98_19225</name>
</gene>